<dbReference type="EMBL" id="CABVLU010000004">
    <property type="protein sequence ID" value="VVT56760.1"/>
    <property type="molecule type" value="Genomic_DNA"/>
</dbReference>
<comment type="similarity">
    <text evidence="4">Belongs to the neutral sphingomyelinase family.</text>
</comment>
<feature type="transmembrane region" description="Helical" evidence="14">
    <location>
        <begin position="470"/>
        <end position="496"/>
    </location>
</feature>
<evidence type="ECO:0000256" key="13">
    <source>
        <dbReference type="SAM" id="MobiDB-lite"/>
    </source>
</evidence>
<evidence type="ECO:0000259" key="15">
    <source>
        <dbReference type="Pfam" id="PF03372"/>
    </source>
</evidence>
<organism evidence="16 17">
    <name type="scientific">Magnusiomyces paraingens</name>
    <dbReference type="NCBI Taxonomy" id="2606893"/>
    <lineage>
        <taxon>Eukaryota</taxon>
        <taxon>Fungi</taxon>
        <taxon>Dikarya</taxon>
        <taxon>Ascomycota</taxon>
        <taxon>Saccharomycotina</taxon>
        <taxon>Dipodascomycetes</taxon>
        <taxon>Dipodascales</taxon>
        <taxon>Dipodascaceae</taxon>
        <taxon>Magnusiomyces</taxon>
    </lineage>
</organism>
<dbReference type="Proteomes" id="UP000398389">
    <property type="component" value="Unassembled WGS sequence"/>
</dbReference>
<dbReference type="OrthoDB" id="387657at2759"/>
<keyword evidence="8" id="KW-0460">Magnesium</keyword>
<dbReference type="AlphaFoldDB" id="A0A5E8C1D6"/>
<evidence type="ECO:0000256" key="14">
    <source>
        <dbReference type="SAM" id="Phobius"/>
    </source>
</evidence>
<dbReference type="Pfam" id="PF03372">
    <property type="entry name" value="Exo_endo_phos"/>
    <property type="match status" value="1"/>
</dbReference>
<feature type="transmembrane region" description="Helical" evidence="14">
    <location>
        <begin position="444"/>
        <end position="464"/>
    </location>
</feature>
<dbReference type="InterPro" id="IPR005135">
    <property type="entry name" value="Endo/exonuclease/phosphatase"/>
</dbReference>
<proteinExistence type="inferred from homology"/>
<keyword evidence="10 14" id="KW-1133">Transmembrane helix</keyword>
<dbReference type="Gene3D" id="3.60.10.10">
    <property type="entry name" value="Endonuclease/exonuclease/phosphatase"/>
    <property type="match status" value="1"/>
</dbReference>
<dbReference type="GO" id="GO:0046872">
    <property type="term" value="F:metal ion binding"/>
    <property type="evidence" value="ECO:0007669"/>
    <property type="project" value="UniProtKB-KW"/>
</dbReference>
<evidence type="ECO:0000256" key="8">
    <source>
        <dbReference type="ARBA" id="ARBA00022842"/>
    </source>
</evidence>
<name>A0A5E8C1D6_9ASCO</name>
<dbReference type="GO" id="GO:0006665">
    <property type="term" value="P:sphingolipid metabolic process"/>
    <property type="evidence" value="ECO:0007669"/>
    <property type="project" value="UniProtKB-KW"/>
</dbReference>
<protein>
    <recommendedName>
        <fullName evidence="15">Endonuclease/exonuclease/phosphatase domain-containing protein</fullName>
    </recommendedName>
</protein>
<keyword evidence="7" id="KW-0378">Hydrolase</keyword>
<keyword evidence="11" id="KW-0443">Lipid metabolism</keyword>
<evidence type="ECO:0000256" key="5">
    <source>
        <dbReference type="ARBA" id="ARBA00022692"/>
    </source>
</evidence>
<feature type="compositionally biased region" description="Low complexity" evidence="13">
    <location>
        <begin position="354"/>
        <end position="368"/>
    </location>
</feature>
<keyword evidence="9" id="KW-0746">Sphingolipid metabolism</keyword>
<evidence type="ECO:0000256" key="1">
    <source>
        <dbReference type="ARBA" id="ARBA00004141"/>
    </source>
</evidence>
<gene>
    <name evidence="16" type="ORF">SAPINGB_P005252</name>
</gene>
<dbReference type="RefSeq" id="XP_031855857.1">
    <property type="nucleotide sequence ID" value="XM_031999966.1"/>
</dbReference>
<comment type="subcellular location">
    <subcellularLocation>
        <location evidence="1">Membrane</location>
        <topology evidence="1">Multi-pass membrane protein</topology>
    </subcellularLocation>
</comment>
<dbReference type="GO" id="GO:0016020">
    <property type="term" value="C:membrane"/>
    <property type="evidence" value="ECO:0007669"/>
    <property type="project" value="UniProtKB-SubCell"/>
</dbReference>
<dbReference type="PANTHER" id="PTHR16320">
    <property type="entry name" value="SPHINGOMYELINASE FAMILY MEMBER"/>
    <property type="match status" value="1"/>
</dbReference>
<dbReference type="PANTHER" id="PTHR16320:SF24">
    <property type="entry name" value="PHOSPHODIESTERASE, PUTATIVE-RELATED"/>
    <property type="match status" value="1"/>
</dbReference>
<sequence length="519" mass="57339">MSDYELSDVQAISSSTDSSRVVARILSLNCWGLKYVSKFRAQRLAAIAERIAASGDRYDIVALQEIWVEEDYELLRSVTAPHFRYHKYFYSGILAGPGLLILSKWPIESASLFRYPLNGRPSAFFRGDWYVGKSAASVVIRPIIHHHPTVSSTTTAAIQEMEARPIEILSTHLHAPYGPGDAAYTCHRTAQAWELARLARRASQLGHEVIVLGDLNSIPGSLSHRLFQHTAGLRDSWQDLHGEFEGGPEAMGQLAPEDQIALAGTTCDSQLNTWRADRQRHEAKRLDYIFYDPKYASPLDCRVSFVEPIAGIGSVSDHFAVEATLLISNIINGVATTSPNPFASNMNLRAAATASSDANASSQSSMSSLDPPHQIQQLSNRRSGLQHNMSYAPPGNGAPGSIHKVQTTTSSATRDELRLLYSDILELIEEYKPTSILQARLRNYHFIASVIILIGILIAVWWGAAHNRAYVGFIFILVTIAVAITGLLDGLIGFLFGRNEWRALLEFQSEVELELHFLG</sequence>
<evidence type="ECO:0000256" key="2">
    <source>
        <dbReference type="ARBA" id="ARBA00004760"/>
    </source>
</evidence>
<evidence type="ECO:0000256" key="3">
    <source>
        <dbReference type="ARBA" id="ARBA00004991"/>
    </source>
</evidence>
<keyword evidence="5 14" id="KW-0812">Transmembrane</keyword>
<keyword evidence="17" id="KW-1185">Reference proteome</keyword>
<dbReference type="InterPro" id="IPR036691">
    <property type="entry name" value="Endo/exonu/phosph_ase_sf"/>
</dbReference>
<dbReference type="GeneID" id="43584066"/>
<evidence type="ECO:0000256" key="9">
    <source>
        <dbReference type="ARBA" id="ARBA00022919"/>
    </source>
</evidence>
<feature type="region of interest" description="Disordered" evidence="13">
    <location>
        <begin position="354"/>
        <end position="409"/>
    </location>
</feature>
<dbReference type="SUPFAM" id="SSF56219">
    <property type="entry name" value="DNase I-like"/>
    <property type="match status" value="1"/>
</dbReference>
<evidence type="ECO:0000256" key="7">
    <source>
        <dbReference type="ARBA" id="ARBA00022801"/>
    </source>
</evidence>
<comment type="pathway">
    <text evidence="2">Lipid metabolism; sphingolipid metabolism.</text>
</comment>
<dbReference type="InterPro" id="IPR038772">
    <property type="entry name" value="Sph/SMPD2-like"/>
</dbReference>
<accession>A0A5E8C1D6</accession>
<keyword evidence="12 14" id="KW-0472">Membrane</keyword>
<keyword evidence="6" id="KW-0479">Metal-binding</keyword>
<evidence type="ECO:0000256" key="10">
    <source>
        <dbReference type="ARBA" id="ARBA00022989"/>
    </source>
</evidence>
<dbReference type="GO" id="GO:0004767">
    <property type="term" value="F:sphingomyelin phosphodiesterase activity"/>
    <property type="evidence" value="ECO:0007669"/>
    <property type="project" value="InterPro"/>
</dbReference>
<feature type="compositionally biased region" description="Polar residues" evidence="13">
    <location>
        <begin position="374"/>
        <end position="389"/>
    </location>
</feature>
<evidence type="ECO:0000313" key="17">
    <source>
        <dbReference type="Proteomes" id="UP000398389"/>
    </source>
</evidence>
<comment type="pathway">
    <text evidence="3">Sphingolipid metabolism.</text>
</comment>
<evidence type="ECO:0000256" key="12">
    <source>
        <dbReference type="ARBA" id="ARBA00023136"/>
    </source>
</evidence>
<evidence type="ECO:0000256" key="11">
    <source>
        <dbReference type="ARBA" id="ARBA00023098"/>
    </source>
</evidence>
<evidence type="ECO:0000256" key="6">
    <source>
        <dbReference type="ARBA" id="ARBA00022723"/>
    </source>
</evidence>
<reference evidence="16 17" key="1">
    <citation type="submission" date="2019-09" db="EMBL/GenBank/DDBJ databases">
        <authorList>
            <person name="Brejova B."/>
        </authorList>
    </citation>
    <scope>NUCLEOTIDE SEQUENCE [LARGE SCALE GENOMIC DNA]</scope>
</reference>
<feature type="domain" description="Endonuclease/exonuclease/phosphatase" evidence="15">
    <location>
        <begin position="26"/>
        <end position="318"/>
    </location>
</feature>
<evidence type="ECO:0000256" key="4">
    <source>
        <dbReference type="ARBA" id="ARBA00006335"/>
    </source>
</evidence>
<evidence type="ECO:0000313" key="16">
    <source>
        <dbReference type="EMBL" id="VVT56760.1"/>
    </source>
</evidence>